<gene>
    <name evidence="1" type="ORF">Pint_22443</name>
</gene>
<sequence>MPKDTAKEILKNAPGVVVIDERDPITFLRHWRYQTKMMSQLAGFVVMFLKMGISGWISLSAVIKFAKELHLMLFRLPSCYYSQPSSSEVSSNRLLRVVR</sequence>
<comment type="caution">
    <text evidence="1">The sequence shown here is derived from an EMBL/GenBank/DDBJ whole genome shotgun (WGS) entry which is preliminary data.</text>
</comment>
<evidence type="ECO:0000313" key="2">
    <source>
        <dbReference type="Proteomes" id="UP001163603"/>
    </source>
</evidence>
<name>A0ACC0YG86_9ROSI</name>
<evidence type="ECO:0000313" key="1">
    <source>
        <dbReference type="EMBL" id="KAJ0037290.1"/>
    </source>
</evidence>
<proteinExistence type="predicted"/>
<keyword evidence="2" id="KW-1185">Reference proteome</keyword>
<dbReference type="EMBL" id="CM047741">
    <property type="protein sequence ID" value="KAJ0037290.1"/>
    <property type="molecule type" value="Genomic_DNA"/>
</dbReference>
<dbReference type="Proteomes" id="UP001163603">
    <property type="component" value="Chromosome 6"/>
</dbReference>
<organism evidence="1 2">
    <name type="scientific">Pistacia integerrima</name>
    <dbReference type="NCBI Taxonomy" id="434235"/>
    <lineage>
        <taxon>Eukaryota</taxon>
        <taxon>Viridiplantae</taxon>
        <taxon>Streptophyta</taxon>
        <taxon>Embryophyta</taxon>
        <taxon>Tracheophyta</taxon>
        <taxon>Spermatophyta</taxon>
        <taxon>Magnoliopsida</taxon>
        <taxon>eudicotyledons</taxon>
        <taxon>Gunneridae</taxon>
        <taxon>Pentapetalae</taxon>
        <taxon>rosids</taxon>
        <taxon>malvids</taxon>
        <taxon>Sapindales</taxon>
        <taxon>Anacardiaceae</taxon>
        <taxon>Pistacia</taxon>
    </lineage>
</organism>
<accession>A0ACC0YG86</accession>
<protein>
    <submittedName>
        <fullName evidence="1">Uncharacterized protein</fullName>
    </submittedName>
</protein>
<reference evidence="2" key="1">
    <citation type="journal article" date="2023" name="G3 (Bethesda)">
        <title>Genome assembly and association tests identify interacting loci associated with vigor, precocity, and sex in interspecific pistachio rootstocks.</title>
        <authorList>
            <person name="Palmer W."/>
            <person name="Jacygrad E."/>
            <person name="Sagayaradj S."/>
            <person name="Cavanaugh K."/>
            <person name="Han R."/>
            <person name="Bertier L."/>
            <person name="Beede B."/>
            <person name="Kafkas S."/>
            <person name="Golino D."/>
            <person name="Preece J."/>
            <person name="Michelmore R."/>
        </authorList>
    </citation>
    <scope>NUCLEOTIDE SEQUENCE [LARGE SCALE GENOMIC DNA]</scope>
</reference>